<dbReference type="SUPFAM" id="SSF48340">
    <property type="entry name" value="Interferon-induced guanylate-binding protein 1 (GBP1), C-terminal domain"/>
    <property type="match status" value="1"/>
</dbReference>
<dbReference type="InterPro" id="IPR030386">
    <property type="entry name" value="G_GB1_RHD3_dom"/>
</dbReference>
<dbReference type="CDD" id="cd01851">
    <property type="entry name" value="GBP"/>
    <property type="match status" value="1"/>
</dbReference>
<feature type="compositionally biased region" description="Basic and acidic residues" evidence="6">
    <location>
        <begin position="645"/>
        <end position="654"/>
    </location>
</feature>
<keyword evidence="2" id="KW-0378">Hydrolase</keyword>
<evidence type="ECO:0000313" key="8">
    <source>
        <dbReference type="EMBL" id="CAI2387384.1"/>
    </source>
</evidence>
<accession>A0AAD1Y9X6</accession>
<name>A0AAD1Y9X6_EUPCR</name>
<evidence type="ECO:0000256" key="6">
    <source>
        <dbReference type="SAM" id="MobiDB-lite"/>
    </source>
</evidence>
<comment type="caution">
    <text evidence="8">The sequence shown here is derived from an EMBL/GenBank/DDBJ whole genome shotgun (WGS) entry which is preliminary data.</text>
</comment>
<dbReference type="InterPro" id="IPR027417">
    <property type="entry name" value="P-loop_NTPase"/>
</dbReference>
<feature type="compositionally biased region" description="Basic and acidic residues" evidence="6">
    <location>
        <begin position="590"/>
        <end position="604"/>
    </location>
</feature>
<feature type="region of interest" description="Disordered" evidence="6">
    <location>
        <begin position="625"/>
        <end position="654"/>
    </location>
</feature>
<feature type="compositionally biased region" description="Basic and acidic residues" evidence="6">
    <location>
        <begin position="625"/>
        <end position="635"/>
    </location>
</feature>
<evidence type="ECO:0000313" key="9">
    <source>
        <dbReference type="Proteomes" id="UP001295684"/>
    </source>
</evidence>
<dbReference type="Pfam" id="PF02263">
    <property type="entry name" value="GBP"/>
    <property type="match status" value="1"/>
</dbReference>
<organism evidence="8 9">
    <name type="scientific">Euplotes crassus</name>
    <dbReference type="NCBI Taxonomy" id="5936"/>
    <lineage>
        <taxon>Eukaryota</taxon>
        <taxon>Sar</taxon>
        <taxon>Alveolata</taxon>
        <taxon>Ciliophora</taxon>
        <taxon>Intramacronucleata</taxon>
        <taxon>Spirotrichea</taxon>
        <taxon>Hypotrichia</taxon>
        <taxon>Euplotida</taxon>
        <taxon>Euplotidae</taxon>
        <taxon>Moneuplotes</taxon>
    </lineage>
</organism>
<comment type="similarity">
    <text evidence="4">Belongs to the TRAFAC class dynamin-like GTPase superfamily. GB1/RHD3 GTPase family.</text>
</comment>
<feature type="region of interest" description="Disordered" evidence="6">
    <location>
        <begin position="1559"/>
        <end position="1579"/>
    </location>
</feature>
<feature type="domain" description="GB1/RHD3-type G" evidence="7">
    <location>
        <begin position="41"/>
        <end position="286"/>
    </location>
</feature>
<reference evidence="8" key="1">
    <citation type="submission" date="2023-07" db="EMBL/GenBank/DDBJ databases">
        <authorList>
            <consortium name="AG Swart"/>
            <person name="Singh M."/>
            <person name="Singh A."/>
            <person name="Seah K."/>
            <person name="Emmerich C."/>
        </authorList>
    </citation>
    <scope>NUCLEOTIDE SEQUENCE</scope>
    <source>
        <strain evidence="8">DP1</strain>
    </source>
</reference>
<feature type="coiled-coil region" evidence="5">
    <location>
        <begin position="938"/>
        <end position="1362"/>
    </location>
</feature>
<dbReference type="PROSITE" id="PS51715">
    <property type="entry name" value="G_GB1_RHD3"/>
    <property type="match status" value="1"/>
</dbReference>
<dbReference type="InterPro" id="IPR003191">
    <property type="entry name" value="Guanylate-bd/ATL_C"/>
</dbReference>
<sequence length="1638" mass="190598">MEDSLIGYKFREEALPFVVHNPETQAFEISNEAKELFKNISGPFGIVSVAGMYRTGKSYLLNKVLLDLDKGDRGFGVGPSINPCTKGLWIWGTPVSGFSPDGKPINILIIDSEGIGALDEDSNHDTRIFSLCILLSSFFLYNSMGSIDESALQNLNLVINLTKHIHIKSNVNQEEIDSDEYSEYFPSFMWIVRDFTLQLLNEELEEINSNQYLEKALEEQSGFSDKIEEKNRIRRLLKSFFKERQCFTMIRPVTDEEMLQNLDSMDEEQFRPDFVEQVFQLRRKVINCVKPKTLNGKQLSPEMFLTLAESYVVAINQGAVPNIENAWTYICQNESRKSMEKALSRFDEWMNDELIHRFPVEESELQERYFEVRAECKEIFTKSSVGGVIDCDYLELKEELDNKFKRIRVENENQCRDQCCEYCESYYSEIDRRIREDEIQDFDQFRKEMDDFGETFFHEAPPGPARYEVLLEFTRAKIIEVIEYFISKFRRELEFNNQLSQEKVNSLQSQIDDLKKRLAQQQNDYEAQVKNLNMEKANSLVQIATAKESIEMERKLHEQSVQDLRAKFKREKEAADQKITQLTEKMATSKKAEAESKNKLMREESEYSKQLSLLQQELEFHKKDLQDRKKKEEGLNQKLSLQREQYQDETKKQKLNGDAEISRLNQELEDHKERITELEVIHEKERLEHQNAIEDLSQRLAETSSASHCTSEEFAQMEANLDLMREEKRKSIEQLQLAHESETEELRGELAEATDKRKEAEQRLLDDKIAHEKQIEILQQKVNLKDESIRDLTAEIDESKRIINSINASIGDNSEDDSTVSQLQIEISQLQSDLENQRSEFDRRIKKLKDDHESEVSDIASSRRASETQWTLEKSDFENTISELQAQIEELGQELDQYRSSPSKEPSESGFGDEFESQGDQEIHKLQATIKALKADHLAALGREKEVSKQLIEDLKQSFNEEKSALEARIHEIKQKFDEEVKDIQKENEETVQRKDAEIEELEYSKISELEQCEAYFEEKINEYKNRETELGTRIKGLEQQLSDKNLFLEKNSVDQKSNFDRLLEDAQKEKREIAEKYESIQNEKMQLNMELSQANEKVSKIENIYKAKLAEAEEELEQLKAERTELEAALKELEEGKNLVESERERIKFEFDKKCSLLEQELKFAKKNLAEEREKSASEIAALKSENSQANSGSLKDLEAKLETVKEEKERLREKYNSKNSELKEVKEDLNSKNSELERDAALLGEKLKNAENRAEEAAKEYERRIEAAESQNTNEASALKVDNEALRDEVGSLKSKMETIENENHELISKYDKDTSLLMNELEHYKSNLTSSKIEMKEDRERFQSAINTLTNKLEEKKNKKILEQNGVLKSLEEKHNNYVKDLNKQFSTQIEEYKANIKELKEANIALRDEMMGDKMTIKNLAKNLEAETTKLRDKEARLTSDKEQTVHQLKTRIQELIEKNTEHENELEEQIKELSNREQKLNFALNKMNSQYNMEMDKLKQEISNKAIKYDRLKSTHEKVVKDLQKVKDSKKNIRRNYNVERSTANFAKYKPSYAGTSAKRGQSSTGSSMNGSQKENTYIGSKFIGDSHQFGLNMTNDLTNLQTSKSSVPLNKIPTKISTPVSQVKTHEDEDEE</sequence>
<dbReference type="Gene3D" id="1.20.1000.10">
    <property type="entry name" value="Guanylate-binding protein, C-terminal domain"/>
    <property type="match status" value="1"/>
</dbReference>
<evidence type="ECO:0000256" key="1">
    <source>
        <dbReference type="ARBA" id="ARBA00022741"/>
    </source>
</evidence>
<dbReference type="InterPro" id="IPR015894">
    <property type="entry name" value="Guanylate-bd_N"/>
</dbReference>
<keyword evidence="9" id="KW-1185">Reference proteome</keyword>
<feature type="region of interest" description="Disordered" evidence="6">
    <location>
        <begin position="896"/>
        <end position="918"/>
    </location>
</feature>
<dbReference type="FunFam" id="3.40.50.300:FF:001470">
    <property type="entry name" value="Interferon-induced guanylate-binding protein 1"/>
    <property type="match status" value="1"/>
</dbReference>
<dbReference type="GO" id="GO:0005525">
    <property type="term" value="F:GTP binding"/>
    <property type="evidence" value="ECO:0007669"/>
    <property type="project" value="UniProtKB-KW"/>
</dbReference>
<protein>
    <recommendedName>
        <fullName evidence="7">GB1/RHD3-type G domain-containing protein</fullName>
    </recommendedName>
</protein>
<dbReference type="Proteomes" id="UP001295684">
    <property type="component" value="Unassembled WGS sequence"/>
</dbReference>
<dbReference type="Gene3D" id="3.40.50.300">
    <property type="entry name" value="P-loop containing nucleotide triphosphate hydrolases"/>
    <property type="match status" value="1"/>
</dbReference>
<keyword evidence="1" id="KW-0547">Nucleotide-binding</keyword>
<evidence type="ECO:0000256" key="2">
    <source>
        <dbReference type="ARBA" id="ARBA00022801"/>
    </source>
</evidence>
<feature type="compositionally biased region" description="Polar residues" evidence="6">
    <location>
        <begin position="1564"/>
        <end position="1579"/>
    </location>
</feature>
<proteinExistence type="inferred from homology"/>
<gene>
    <name evidence="8" type="ORF">ECRASSUSDP1_LOCUS29016</name>
</gene>
<dbReference type="PANTHER" id="PTHR10751">
    <property type="entry name" value="GUANYLATE BINDING PROTEIN"/>
    <property type="match status" value="1"/>
</dbReference>
<dbReference type="SUPFAM" id="SSF52540">
    <property type="entry name" value="P-loop containing nucleoside triphosphate hydrolases"/>
    <property type="match status" value="1"/>
</dbReference>
<dbReference type="InterPro" id="IPR036543">
    <property type="entry name" value="Guanylate-bd_C_sf"/>
</dbReference>
<evidence type="ECO:0000256" key="5">
    <source>
        <dbReference type="SAM" id="Coils"/>
    </source>
</evidence>
<feature type="region of interest" description="Disordered" evidence="6">
    <location>
        <begin position="1610"/>
        <end position="1638"/>
    </location>
</feature>
<keyword evidence="5" id="KW-0175">Coiled coil</keyword>
<feature type="region of interest" description="Disordered" evidence="6">
    <location>
        <begin position="584"/>
        <end position="604"/>
    </location>
</feature>
<dbReference type="EMBL" id="CAMPGE010029895">
    <property type="protein sequence ID" value="CAI2387384.1"/>
    <property type="molecule type" value="Genomic_DNA"/>
</dbReference>
<dbReference type="GO" id="GO:0003924">
    <property type="term" value="F:GTPase activity"/>
    <property type="evidence" value="ECO:0007669"/>
    <property type="project" value="InterPro"/>
</dbReference>
<feature type="coiled-coil region" evidence="5">
    <location>
        <begin position="1386"/>
        <end position="1520"/>
    </location>
</feature>
<dbReference type="Pfam" id="PF02841">
    <property type="entry name" value="GBP_C"/>
    <property type="match status" value="1"/>
</dbReference>
<evidence type="ECO:0000256" key="3">
    <source>
        <dbReference type="ARBA" id="ARBA00023134"/>
    </source>
</evidence>
<keyword evidence="3" id="KW-0342">GTP-binding</keyword>
<evidence type="ECO:0000259" key="7">
    <source>
        <dbReference type="PROSITE" id="PS51715"/>
    </source>
</evidence>
<evidence type="ECO:0000256" key="4">
    <source>
        <dbReference type="PROSITE-ProRule" id="PRU01052"/>
    </source>
</evidence>